<reference evidence="1" key="2">
    <citation type="submission" date="2019-01" db="UniProtKB">
        <authorList>
            <consortium name="EnsemblPlants"/>
        </authorList>
    </citation>
    <scope>IDENTIFICATION</scope>
    <source>
        <strain evidence="1">cv. Heinz 1706</strain>
    </source>
</reference>
<protein>
    <submittedName>
        <fullName evidence="1">Uncharacterized protein</fullName>
    </submittedName>
</protein>
<evidence type="ECO:0000313" key="2">
    <source>
        <dbReference type="Proteomes" id="UP000004994"/>
    </source>
</evidence>
<evidence type="ECO:0000313" key="1">
    <source>
        <dbReference type="EnsemblPlants" id="Solyc07g041627.1.1"/>
    </source>
</evidence>
<dbReference type="AlphaFoldDB" id="A0A3Q7H8Z0"/>
<organism evidence="1">
    <name type="scientific">Solanum lycopersicum</name>
    <name type="common">Tomato</name>
    <name type="synonym">Lycopersicon esculentum</name>
    <dbReference type="NCBI Taxonomy" id="4081"/>
    <lineage>
        <taxon>Eukaryota</taxon>
        <taxon>Viridiplantae</taxon>
        <taxon>Streptophyta</taxon>
        <taxon>Embryophyta</taxon>
        <taxon>Tracheophyta</taxon>
        <taxon>Spermatophyta</taxon>
        <taxon>Magnoliopsida</taxon>
        <taxon>eudicotyledons</taxon>
        <taxon>Gunneridae</taxon>
        <taxon>Pentapetalae</taxon>
        <taxon>asterids</taxon>
        <taxon>lamiids</taxon>
        <taxon>Solanales</taxon>
        <taxon>Solanaceae</taxon>
        <taxon>Solanoideae</taxon>
        <taxon>Solaneae</taxon>
        <taxon>Solanum</taxon>
        <taxon>Solanum subgen. Lycopersicon</taxon>
    </lineage>
</organism>
<dbReference type="Proteomes" id="UP000004994">
    <property type="component" value="Chromosome 7"/>
</dbReference>
<sequence length="120" mass="13879">MNCNSKNKITEKTKTVILNREENPRIILSNFNDLEFDALRNFKNMSFVEIGKLIDLIIDGLVTCIAFGSYSKISRQLIEKIDQGLLKCGRLIWISRVEVLKHPSVSYLITHYKWNLLPVP</sequence>
<name>A0A3Q7H8Z0_SOLLC</name>
<dbReference type="InParanoid" id="A0A3Q7H8Z0"/>
<reference evidence="1" key="1">
    <citation type="journal article" date="2012" name="Nature">
        <title>The tomato genome sequence provides insights into fleshy fruit evolution.</title>
        <authorList>
            <consortium name="Tomato Genome Consortium"/>
        </authorList>
    </citation>
    <scope>NUCLEOTIDE SEQUENCE [LARGE SCALE GENOMIC DNA]</scope>
    <source>
        <strain evidence="1">cv. Heinz 1706</strain>
    </source>
</reference>
<dbReference type="EnsemblPlants" id="Solyc07g041627.1.1">
    <property type="protein sequence ID" value="Solyc07g041627.1.1"/>
    <property type="gene ID" value="Solyc07g041627.1"/>
</dbReference>
<dbReference type="SUPFAM" id="SSF53756">
    <property type="entry name" value="UDP-Glycosyltransferase/glycogen phosphorylase"/>
    <property type="match status" value="1"/>
</dbReference>
<dbReference type="Gramene" id="Solyc07g041627.1.1">
    <property type="protein sequence ID" value="Solyc07g041627.1.1"/>
    <property type="gene ID" value="Solyc07g041627.1"/>
</dbReference>
<proteinExistence type="predicted"/>
<accession>A0A3Q7H8Z0</accession>
<keyword evidence="2" id="KW-1185">Reference proteome</keyword>